<evidence type="ECO:0000259" key="11">
    <source>
        <dbReference type="PROSITE" id="PS50113"/>
    </source>
</evidence>
<dbReference type="EMBL" id="JACJSG010000011">
    <property type="protein sequence ID" value="MBD2501012.1"/>
    <property type="molecule type" value="Genomic_DNA"/>
</dbReference>
<dbReference type="InterPro" id="IPR003661">
    <property type="entry name" value="HisK_dim/P_dom"/>
</dbReference>
<dbReference type="SMART" id="SM00448">
    <property type="entry name" value="REC"/>
    <property type="match status" value="1"/>
</dbReference>
<dbReference type="PANTHER" id="PTHR43547">
    <property type="entry name" value="TWO-COMPONENT HISTIDINE KINASE"/>
    <property type="match status" value="1"/>
</dbReference>
<dbReference type="InterPro" id="IPR013655">
    <property type="entry name" value="PAS_fold_3"/>
</dbReference>
<evidence type="ECO:0000259" key="10">
    <source>
        <dbReference type="PROSITE" id="PS50112"/>
    </source>
</evidence>
<dbReference type="InterPro" id="IPR013656">
    <property type="entry name" value="PAS_4"/>
</dbReference>
<dbReference type="Pfam" id="PF08447">
    <property type="entry name" value="PAS_3"/>
    <property type="match status" value="1"/>
</dbReference>
<keyword evidence="3 6" id="KW-0597">Phosphoprotein</keyword>
<dbReference type="SUPFAM" id="SSF55785">
    <property type="entry name" value="PYP-like sensor domain (PAS domain)"/>
    <property type="match status" value="4"/>
</dbReference>
<keyword evidence="13" id="KW-1185">Reference proteome</keyword>
<evidence type="ECO:0000313" key="13">
    <source>
        <dbReference type="Proteomes" id="UP000661112"/>
    </source>
</evidence>
<feature type="coiled-coil region" evidence="7">
    <location>
        <begin position="263"/>
        <end position="290"/>
    </location>
</feature>
<dbReference type="InterPro" id="IPR004358">
    <property type="entry name" value="Sig_transdc_His_kin-like_C"/>
</dbReference>
<dbReference type="InterPro" id="IPR036097">
    <property type="entry name" value="HisK_dim/P_sf"/>
</dbReference>
<reference evidence="12 13" key="1">
    <citation type="journal article" date="2020" name="ISME J.">
        <title>Comparative genomics reveals insights into cyanobacterial evolution and habitat adaptation.</title>
        <authorList>
            <person name="Chen M.Y."/>
            <person name="Teng W.K."/>
            <person name="Zhao L."/>
            <person name="Hu C.X."/>
            <person name="Zhou Y.K."/>
            <person name="Han B.P."/>
            <person name="Song L.R."/>
            <person name="Shu W.S."/>
        </authorList>
    </citation>
    <scope>NUCLEOTIDE SEQUENCE [LARGE SCALE GENOMIC DNA]</scope>
    <source>
        <strain evidence="12 13">FACHB-119</strain>
    </source>
</reference>
<dbReference type="PRINTS" id="PR00344">
    <property type="entry name" value="BCTRLSENSOR"/>
</dbReference>
<dbReference type="InterPro" id="IPR003594">
    <property type="entry name" value="HATPase_dom"/>
</dbReference>
<keyword evidence="7" id="KW-0175">Coiled coil</keyword>
<protein>
    <recommendedName>
        <fullName evidence="2">histidine kinase</fullName>
        <ecNumber evidence="2">2.7.13.3</ecNumber>
    </recommendedName>
</protein>
<dbReference type="Pfam" id="PF00072">
    <property type="entry name" value="Response_reg"/>
    <property type="match status" value="1"/>
</dbReference>
<dbReference type="PROSITE" id="PS50109">
    <property type="entry name" value="HIS_KIN"/>
    <property type="match status" value="1"/>
</dbReference>
<dbReference type="Gene3D" id="3.40.50.2300">
    <property type="match status" value="1"/>
</dbReference>
<sequence>MSFNLPANLHNIKAQWASPLPVEEGMLLHLADGSICACNHEAEIILGYTASQIQGRNLSNFPWRTIYPDGLPFSAQTHPGMIALQTGQPYHHVVMGFYKPQGKLIRLLLNSTPLFQTESTTAYAVVTTFKEIAEDFPELNDHSAAKADNDGLSLLSCDNYFFNCSVDLLCVAELDGYFKRLNPAFTQILGYSAEELLGYSFIHLVHPDDRAATVAELETLKRGKATAYFKNRYRCQDGSYKWLEWTAIPIVEAKLMYAIAKDITHLKQIQEALREQQKRVEAELRRSQKITQIQLAEIETIYASAPIGLCFVDTNLRFVRINEYLAQINGRPVSEHIGRTIRDILPELADQLEPHYWQVIESGEPIMNQEVYGFTHSQPSVKRCCSISYYPLKQEDGQILGINVMVQEITERKQNENALRQSEERFRLAINHIPDIFVIYDAQGRIQYVNQAGIITSGKSLDDFIGRTDDEVFPPEITKAYLPVLKRTIETKTSQTQECTITLPSKQPYTIIVQYVPLLDSQGEIQQILGITYDITERKQAETALQELMQREQVARQEAEKANRIKDEFLAVLSHELRTPLNPILGWARLLKSGKLDTAKSAEAVDIIERNAKLQVELIDDLLDISRILRGKLTLNITNVNLKSAISAALQTVHLASQAKEIYIETVLPEEIAPVVGDAARIQQVLWNLLSNAIKFTPPSGRVEVRLEQVGSMAQITVSDTGKGINPDFLPYIFEHFRQEDSTTTRKFGGLGLGLAIVRHLVELHGGNIEANSLGVGLGASFTVKLPLITAHSANTDDEDKTDIPLDLSGIKVLVVDDEPDSLDFVSFVLELYNAEVQTASSPLVAIQILLASKLDVLVSDIGMPGMDGYEFLRQVRTWTPENGGQIPAIALTAYAGEFNRQQAITAGFQMHIPKPIESKTLAAAIAHLIRKEQGKGYREQS</sequence>
<dbReference type="CDD" id="cd16922">
    <property type="entry name" value="HATPase_EvgS-ArcB-TorS-like"/>
    <property type="match status" value="1"/>
</dbReference>
<keyword evidence="4" id="KW-0418">Kinase</keyword>
<evidence type="ECO:0000256" key="1">
    <source>
        <dbReference type="ARBA" id="ARBA00000085"/>
    </source>
</evidence>
<dbReference type="Pfam" id="PF08448">
    <property type="entry name" value="PAS_4"/>
    <property type="match status" value="2"/>
</dbReference>
<feature type="modified residue" description="4-aspartylphosphate" evidence="6">
    <location>
        <position position="861"/>
    </location>
</feature>
<dbReference type="Proteomes" id="UP000661112">
    <property type="component" value="Unassembled WGS sequence"/>
</dbReference>
<keyword evidence="4" id="KW-0808">Transferase</keyword>
<dbReference type="PROSITE" id="PS50110">
    <property type="entry name" value="RESPONSE_REGULATORY"/>
    <property type="match status" value="1"/>
</dbReference>
<dbReference type="InterPro" id="IPR001610">
    <property type="entry name" value="PAC"/>
</dbReference>
<dbReference type="Gene3D" id="3.30.450.20">
    <property type="entry name" value="PAS domain"/>
    <property type="match status" value="4"/>
</dbReference>
<gene>
    <name evidence="12" type="ORF">H6G83_10405</name>
</gene>
<comment type="catalytic activity">
    <reaction evidence="1">
        <text>ATP + protein L-histidine = ADP + protein N-phospho-L-histidine.</text>
        <dbReference type="EC" id="2.7.13.3"/>
    </reaction>
</comment>
<dbReference type="SMART" id="SM00387">
    <property type="entry name" value="HATPase_c"/>
    <property type="match status" value="1"/>
</dbReference>
<dbReference type="SMART" id="SM00086">
    <property type="entry name" value="PAC"/>
    <property type="match status" value="2"/>
</dbReference>
<dbReference type="InterPro" id="IPR005467">
    <property type="entry name" value="His_kinase_dom"/>
</dbReference>
<proteinExistence type="predicted"/>
<dbReference type="Gene3D" id="3.30.565.10">
    <property type="entry name" value="Histidine kinase-like ATPase, C-terminal domain"/>
    <property type="match status" value="1"/>
</dbReference>
<dbReference type="InterPro" id="IPR000014">
    <property type="entry name" value="PAS"/>
</dbReference>
<dbReference type="SUPFAM" id="SSF55874">
    <property type="entry name" value="ATPase domain of HSP90 chaperone/DNA topoisomerase II/histidine kinase"/>
    <property type="match status" value="1"/>
</dbReference>
<accession>A0ABR8D259</accession>
<dbReference type="PROSITE" id="PS50113">
    <property type="entry name" value="PAC"/>
    <property type="match status" value="1"/>
</dbReference>
<dbReference type="Pfam" id="PF00512">
    <property type="entry name" value="HisKA"/>
    <property type="match status" value="1"/>
</dbReference>
<feature type="domain" description="Response regulatory" evidence="9">
    <location>
        <begin position="812"/>
        <end position="930"/>
    </location>
</feature>
<evidence type="ECO:0000256" key="7">
    <source>
        <dbReference type="SAM" id="Coils"/>
    </source>
</evidence>
<feature type="domain" description="PAC" evidence="11">
    <location>
        <begin position="495"/>
        <end position="547"/>
    </location>
</feature>
<dbReference type="Gene3D" id="1.10.287.130">
    <property type="match status" value="1"/>
</dbReference>
<dbReference type="CDD" id="cd17580">
    <property type="entry name" value="REC_2_DhkD-like"/>
    <property type="match status" value="1"/>
</dbReference>
<dbReference type="SMART" id="SM00388">
    <property type="entry name" value="HisKA"/>
    <property type="match status" value="1"/>
</dbReference>
<dbReference type="CDD" id="cd00082">
    <property type="entry name" value="HisKA"/>
    <property type="match status" value="1"/>
</dbReference>
<dbReference type="EC" id="2.7.13.3" evidence="2"/>
<feature type="domain" description="PAS" evidence="10">
    <location>
        <begin position="171"/>
        <end position="224"/>
    </location>
</feature>
<keyword evidence="5" id="KW-0902">Two-component regulatory system</keyword>
<evidence type="ECO:0000256" key="5">
    <source>
        <dbReference type="ARBA" id="ARBA00023012"/>
    </source>
</evidence>
<dbReference type="InterPro" id="IPR035965">
    <property type="entry name" value="PAS-like_dom_sf"/>
</dbReference>
<dbReference type="InterPro" id="IPR036890">
    <property type="entry name" value="HATPase_C_sf"/>
</dbReference>
<dbReference type="InterPro" id="IPR001789">
    <property type="entry name" value="Sig_transdc_resp-reg_receiver"/>
</dbReference>
<evidence type="ECO:0000256" key="4">
    <source>
        <dbReference type="ARBA" id="ARBA00022777"/>
    </source>
</evidence>
<feature type="coiled-coil region" evidence="7">
    <location>
        <begin position="538"/>
        <end position="565"/>
    </location>
</feature>
<dbReference type="PROSITE" id="PS50112">
    <property type="entry name" value="PAS"/>
    <property type="match status" value="2"/>
</dbReference>
<dbReference type="PANTHER" id="PTHR43547:SF2">
    <property type="entry name" value="HYBRID SIGNAL TRANSDUCTION HISTIDINE KINASE C"/>
    <property type="match status" value="1"/>
</dbReference>
<dbReference type="Pfam" id="PF02518">
    <property type="entry name" value="HATPase_c"/>
    <property type="match status" value="1"/>
</dbReference>
<comment type="caution">
    <text evidence="12">The sequence shown here is derived from an EMBL/GenBank/DDBJ whole genome shotgun (WGS) entry which is preliminary data.</text>
</comment>
<dbReference type="SUPFAM" id="SSF47384">
    <property type="entry name" value="Homodimeric domain of signal transducing histidine kinase"/>
    <property type="match status" value="1"/>
</dbReference>
<name>A0ABR8D259_9NOST</name>
<dbReference type="InterPro" id="IPR011006">
    <property type="entry name" value="CheY-like_superfamily"/>
</dbReference>
<evidence type="ECO:0000259" key="9">
    <source>
        <dbReference type="PROSITE" id="PS50110"/>
    </source>
</evidence>
<dbReference type="SUPFAM" id="SSF52172">
    <property type="entry name" value="CheY-like"/>
    <property type="match status" value="1"/>
</dbReference>
<dbReference type="RefSeq" id="WP_190470950.1">
    <property type="nucleotide sequence ID" value="NZ_JACJSG010000011.1"/>
</dbReference>
<evidence type="ECO:0000313" key="12">
    <source>
        <dbReference type="EMBL" id="MBD2501012.1"/>
    </source>
</evidence>
<dbReference type="InterPro" id="IPR000700">
    <property type="entry name" value="PAS-assoc_C"/>
</dbReference>
<evidence type="ECO:0000259" key="8">
    <source>
        <dbReference type="PROSITE" id="PS50109"/>
    </source>
</evidence>
<organism evidence="12 13">
    <name type="scientific">Anabaena azotica FACHB-119</name>
    <dbReference type="NCBI Taxonomy" id="947527"/>
    <lineage>
        <taxon>Bacteria</taxon>
        <taxon>Bacillati</taxon>
        <taxon>Cyanobacteriota</taxon>
        <taxon>Cyanophyceae</taxon>
        <taxon>Nostocales</taxon>
        <taxon>Nostocaceae</taxon>
        <taxon>Anabaena</taxon>
        <taxon>Anabaena azotica</taxon>
    </lineage>
</organism>
<dbReference type="Pfam" id="PF13426">
    <property type="entry name" value="PAS_9"/>
    <property type="match status" value="1"/>
</dbReference>
<evidence type="ECO:0000256" key="2">
    <source>
        <dbReference type="ARBA" id="ARBA00012438"/>
    </source>
</evidence>
<feature type="domain" description="PAS" evidence="10">
    <location>
        <begin position="422"/>
        <end position="492"/>
    </location>
</feature>
<dbReference type="SMART" id="SM00091">
    <property type="entry name" value="PAS"/>
    <property type="match status" value="4"/>
</dbReference>
<evidence type="ECO:0000256" key="6">
    <source>
        <dbReference type="PROSITE-ProRule" id="PRU00169"/>
    </source>
</evidence>
<dbReference type="NCBIfam" id="TIGR00229">
    <property type="entry name" value="sensory_box"/>
    <property type="match status" value="3"/>
</dbReference>
<dbReference type="CDD" id="cd00130">
    <property type="entry name" value="PAS"/>
    <property type="match status" value="4"/>
</dbReference>
<evidence type="ECO:0000256" key="3">
    <source>
        <dbReference type="ARBA" id="ARBA00022553"/>
    </source>
</evidence>
<feature type="domain" description="Histidine kinase" evidence="8">
    <location>
        <begin position="572"/>
        <end position="790"/>
    </location>
</feature>